<feature type="transmembrane region" description="Helical" evidence="1">
    <location>
        <begin position="99"/>
        <end position="119"/>
    </location>
</feature>
<evidence type="ECO:0000256" key="1">
    <source>
        <dbReference type="SAM" id="Phobius"/>
    </source>
</evidence>
<feature type="transmembrane region" description="Helical" evidence="1">
    <location>
        <begin position="29"/>
        <end position="49"/>
    </location>
</feature>
<evidence type="ECO:0008006" key="4">
    <source>
        <dbReference type="Google" id="ProtNLM"/>
    </source>
</evidence>
<keyword evidence="3" id="KW-1185">Reference proteome</keyword>
<sequence>MISFILFLTINIVVFTLVKYYYGNKYSTFNQSVICSLVFYVLAVIWAFGKSIYLKNELDALDLDRDGFFSPVEQTIEQQRLMREVTSDLGRNLAPITGIFYSIIYFIFLLIGQYFYITIKKIIEKYNSKYQQSL</sequence>
<keyword evidence="1" id="KW-1133">Transmembrane helix</keyword>
<proteinExistence type="predicted"/>
<evidence type="ECO:0000313" key="3">
    <source>
        <dbReference type="Proteomes" id="UP001500141"/>
    </source>
</evidence>
<feature type="transmembrane region" description="Helical" evidence="1">
    <location>
        <begin position="6"/>
        <end position="22"/>
    </location>
</feature>
<keyword evidence="1" id="KW-0472">Membrane</keyword>
<comment type="caution">
    <text evidence="2">The sequence shown here is derived from an EMBL/GenBank/DDBJ whole genome shotgun (WGS) entry which is preliminary data.</text>
</comment>
<reference evidence="3" key="1">
    <citation type="journal article" date="2019" name="Int. J. Syst. Evol. Microbiol.">
        <title>The Global Catalogue of Microorganisms (GCM) 10K type strain sequencing project: providing services to taxonomists for standard genome sequencing and annotation.</title>
        <authorList>
            <consortium name="The Broad Institute Genomics Platform"/>
            <consortium name="The Broad Institute Genome Sequencing Center for Infectious Disease"/>
            <person name="Wu L."/>
            <person name="Ma J."/>
        </authorList>
    </citation>
    <scope>NUCLEOTIDE SEQUENCE [LARGE SCALE GENOMIC DNA]</scope>
    <source>
        <strain evidence="3">JCM 18198</strain>
    </source>
</reference>
<evidence type="ECO:0000313" key="2">
    <source>
        <dbReference type="EMBL" id="GAA4767601.1"/>
    </source>
</evidence>
<dbReference type="Proteomes" id="UP001500141">
    <property type="component" value="Unassembled WGS sequence"/>
</dbReference>
<dbReference type="RefSeq" id="WP_264541984.1">
    <property type="nucleotide sequence ID" value="NZ_BAABIP010000015.1"/>
</dbReference>
<gene>
    <name evidence="2" type="ORF">GCM10023230_16720</name>
</gene>
<dbReference type="EMBL" id="BAABIP010000015">
    <property type="protein sequence ID" value="GAA4767601.1"/>
    <property type="molecule type" value="Genomic_DNA"/>
</dbReference>
<organism evidence="2 3">
    <name type="scientific">Flavobacterium hankyongi</name>
    <dbReference type="NCBI Taxonomy" id="1176532"/>
    <lineage>
        <taxon>Bacteria</taxon>
        <taxon>Pseudomonadati</taxon>
        <taxon>Bacteroidota</taxon>
        <taxon>Flavobacteriia</taxon>
        <taxon>Flavobacteriales</taxon>
        <taxon>Flavobacteriaceae</taxon>
        <taxon>Flavobacterium</taxon>
    </lineage>
</organism>
<name>A0ABP8ZXV7_9FLAO</name>
<protein>
    <recommendedName>
        <fullName evidence="4">DUF4199 domain-containing protein</fullName>
    </recommendedName>
</protein>
<keyword evidence="1" id="KW-0812">Transmembrane</keyword>
<accession>A0ABP8ZXV7</accession>